<name>A0ABP8CNB3_9FLAO</name>
<keyword evidence="3" id="KW-1185">Reference proteome</keyword>
<evidence type="ECO:0000313" key="3">
    <source>
        <dbReference type="Proteomes" id="UP001501682"/>
    </source>
</evidence>
<accession>A0ABP8CNB3</accession>
<proteinExistence type="predicted"/>
<comment type="caution">
    <text evidence="2">The sequence shown here is derived from an EMBL/GenBank/DDBJ whole genome shotgun (WGS) entry which is preliminary data.</text>
</comment>
<organism evidence="2 3">
    <name type="scientific">Winogradskyella damuponensis</name>
    <dbReference type="NCBI Taxonomy" id="943939"/>
    <lineage>
        <taxon>Bacteria</taxon>
        <taxon>Pseudomonadati</taxon>
        <taxon>Bacteroidota</taxon>
        <taxon>Flavobacteriia</taxon>
        <taxon>Flavobacteriales</taxon>
        <taxon>Flavobacteriaceae</taxon>
        <taxon>Winogradskyella</taxon>
    </lineage>
</organism>
<evidence type="ECO:0000313" key="2">
    <source>
        <dbReference type="EMBL" id="GAA4240930.1"/>
    </source>
</evidence>
<reference evidence="3" key="1">
    <citation type="journal article" date="2019" name="Int. J. Syst. Evol. Microbiol.">
        <title>The Global Catalogue of Microorganisms (GCM) 10K type strain sequencing project: providing services to taxonomists for standard genome sequencing and annotation.</title>
        <authorList>
            <consortium name="The Broad Institute Genomics Platform"/>
            <consortium name="The Broad Institute Genome Sequencing Center for Infectious Disease"/>
            <person name="Wu L."/>
            <person name="Ma J."/>
        </authorList>
    </citation>
    <scope>NUCLEOTIDE SEQUENCE [LARGE SCALE GENOMIC DNA]</scope>
    <source>
        <strain evidence="3">JCM 17633</strain>
    </source>
</reference>
<keyword evidence="1" id="KW-0812">Transmembrane</keyword>
<gene>
    <name evidence="2" type="ORF">GCM10022292_05330</name>
</gene>
<protein>
    <submittedName>
        <fullName evidence="2">Uncharacterized protein</fullName>
    </submittedName>
</protein>
<keyword evidence="1" id="KW-1133">Transmembrane helix</keyword>
<dbReference type="EMBL" id="BAABCB010000005">
    <property type="protein sequence ID" value="GAA4240930.1"/>
    <property type="molecule type" value="Genomic_DNA"/>
</dbReference>
<sequence length="64" mass="7118">METRVGDLSEDDFSVDGVSVLIVCGMLLSTFLVVLLQLKINNKKFIATKKDKISVIVRIILFSC</sequence>
<evidence type="ECO:0000256" key="1">
    <source>
        <dbReference type="SAM" id="Phobius"/>
    </source>
</evidence>
<keyword evidence="1" id="KW-0472">Membrane</keyword>
<dbReference type="Proteomes" id="UP001501682">
    <property type="component" value="Unassembled WGS sequence"/>
</dbReference>
<feature type="transmembrane region" description="Helical" evidence="1">
    <location>
        <begin position="20"/>
        <end position="40"/>
    </location>
</feature>